<comment type="caution">
    <text evidence="1">The sequence shown here is derived from an EMBL/GenBank/DDBJ whole genome shotgun (WGS) entry which is preliminary data.</text>
</comment>
<evidence type="ECO:0000313" key="1">
    <source>
        <dbReference type="EMBL" id="GFH27038.1"/>
    </source>
</evidence>
<dbReference type="EMBL" id="BLLF01003327">
    <property type="protein sequence ID" value="GFH27038.1"/>
    <property type="molecule type" value="Genomic_DNA"/>
</dbReference>
<proteinExistence type="predicted"/>
<feature type="non-terminal residue" evidence="1">
    <location>
        <position position="1"/>
    </location>
</feature>
<dbReference type="AlphaFoldDB" id="A0A6A0A4B7"/>
<keyword evidence="2" id="KW-1185">Reference proteome</keyword>
<gene>
    <name evidence="1" type="ORF">HaLaN_25296</name>
</gene>
<protein>
    <submittedName>
        <fullName evidence="1">Uncharacterized protein</fullName>
    </submittedName>
</protein>
<organism evidence="1 2">
    <name type="scientific">Haematococcus lacustris</name>
    <name type="common">Green alga</name>
    <name type="synonym">Haematococcus pluvialis</name>
    <dbReference type="NCBI Taxonomy" id="44745"/>
    <lineage>
        <taxon>Eukaryota</taxon>
        <taxon>Viridiplantae</taxon>
        <taxon>Chlorophyta</taxon>
        <taxon>core chlorophytes</taxon>
        <taxon>Chlorophyceae</taxon>
        <taxon>CS clade</taxon>
        <taxon>Chlamydomonadales</taxon>
        <taxon>Haematococcaceae</taxon>
        <taxon>Haematococcus</taxon>
    </lineage>
</organism>
<evidence type="ECO:0000313" key="2">
    <source>
        <dbReference type="Proteomes" id="UP000485058"/>
    </source>
</evidence>
<feature type="non-terminal residue" evidence="1">
    <location>
        <position position="103"/>
    </location>
</feature>
<sequence>MRLFACLPAAAVRSPGPGAGEVLQEVGEGDGGGGHEAPWACQAVGGPGAQTSGGAGWCLWMSTAPAGQAQQPGTTARQLEKEMAEVAMKRHGRAKQLVVFFGA</sequence>
<name>A0A6A0A4B7_HAELA</name>
<accession>A0A6A0A4B7</accession>
<dbReference type="Proteomes" id="UP000485058">
    <property type="component" value="Unassembled WGS sequence"/>
</dbReference>
<reference evidence="1 2" key="1">
    <citation type="submission" date="2020-02" db="EMBL/GenBank/DDBJ databases">
        <title>Draft genome sequence of Haematococcus lacustris strain NIES-144.</title>
        <authorList>
            <person name="Morimoto D."/>
            <person name="Nakagawa S."/>
            <person name="Yoshida T."/>
            <person name="Sawayama S."/>
        </authorList>
    </citation>
    <scope>NUCLEOTIDE SEQUENCE [LARGE SCALE GENOMIC DNA]</scope>
    <source>
        <strain evidence="1 2">NIES-144</strain>
    </source>
</reference>